<protein>
    <submittedName>
        <fullName evidence="2">Uncharacterized protein</fullName>
    </submittedName>
</protein>
<feature type="compositionally biased region" description="Basic residues" evidence="1">
    <location>
        <begin position="81"/>
        <end position="95"/>
    </location>
</feature>
<feature type="compositionally biased region" description="Low complexity" evidence="1">
    <location>
        <begin position="96"/>
        <end position="120"/>
    </location>
</feature>
<feature type="region of interest" description="Disordered" evidence="1">
    <location>
        <begin position="69"/>
        <end position="175"/>
    </location>
</feature>
<dbReference type="Proteomes" id="UP000030649">
    <property type="component" value="Unassembled WGS sequence"/>
</dbReference>
<gene>
    <name evidence="2" type="ORF">J07HQW1_01366</name>
</gene>
<evidence type="ECO:0000256" key="1">
    <source>
        <dbReference type="SAM" id="MobiDB-lite"/>
    </source>
</evidence>
<feature type="compositionally biased region" description="Polar residues" evidence="1">
    <location>
        <begin position="69"/>
        <end position="80"/>
    </location>
</feature>
<reference evidence="2 3" key="1">
    <citation type="journal article" date="2013" name="PLoS ONE">
        <title>Assembly-driven community genomics of a hypersaline microbial ecosystem.</title>
        <authorList>
            <person name="Podell S."/>
            <person name="Ugalde J.A."/>
            <person name="Narasingarao P."/>
            <person name="Banfield J.F."/>
            <person name="Heidelberg K.B."/>
            <person name="Allen E.E."/>
        </authorList>
    </citation>
    <scope>NUCLEOTIDE SEQUENCE [LARGE SCALE GENOMIC DNA]</scope>
    <source>
        <strain evidence="3">J07HQW1</strain>
    </source>
</reference>
<feature type="compositionally biased region" description="Basic and acidic residues" evidence="1">
    <location>
        <begin position="166"/>
        <end position="175"/>
    </location>
</feature>
<evidence type="ECO:0000313" key="3">
    <source>
        <dbReference type="Proteomes" id="UP000030649"/>
    </source>
</evidence>
<dbReference type="EMBL" id="KE356560">
    <property type="protein sequence ID" value="ERG91332.1"/>
    <property type="molecule type" value="Genomic_DNA"/>
</dbReference>
<sequence>MSTEVSFLFEYYTPNLYRSEEHGESDRQSRDYPVEEPPTAWEYILLSTRRAPASPSRAYNKFARSTISRMNGGSCISSAKTKSRRPPHPATKRRVSISASATSRQSRATPTKPTCTPATASNKTGTTRRFARRHLRLTPLYRVPSKSRPLHQGGFPEVPGGLFRLRGRESPAREP</sequence>
<organism evidence="2 3">
    <name type="scientific">Haloquadratum walsbyi J07HQW1</name>
    <dbReference type="NCBI Taxonomy" id="1238424"/>
    <lineage>
        <taxon>Archaea</taxon>
        <taxon>Methanobacteriati</taxon>
        <taxon>Methanobacteriota</taxon>
        <taxon>Stenosarchaea group</taxon>
        <taxon>Halobacteria</taxon>
        <taxon>Halobacteriales</taxon>
        <taxon>Haloferacaceae</taxon>
        <taxon>Haloquadratum</taxon>
    </lineage>
</organism>
<proteinExistence type="predicted"/>
<accession>U1PCM8</accession>
<name>U1PCM8_9EURY</name>
<dbReference type="AlphaFoldDB" id="U1PCM8"/>
<dbReference type="HOGENOM" id="CLU_1529201_0_0_2"/>
<evidence type="ECO:0000313" key="2">
    <source>
        <dbReference type="EMBL" id="ERG91332.1"/>
    </source>
</evidence>